<evidence type="ECO:0000256" key="1">
    <source>
        <dbReference type="SAM" id="MobiDB-lite"/>
    </source>
</evidence>
<dbReference type="Gramene" id="KQK90868">
    <property type="protein sequence ID" value="KQK90868"/>
    <property type="gene ID" value="SETIT_040384mg"/>
</dbReference>
<proteinExistence type="predicted"/>
<keyword evidence="3" id="KW-1185">Reference proteome</keyword>
<sequence>MRQLRRRWLWGTGRRRGDRGEQERRRLVAPSREQRRRRRRPLLPLGERGHGGRGRTTRRQRARRRGPQGGGGQAAGGRPQVLGGVPGVGLPLRLGSRPDQWPRQSAGLSKFGLGTSLQVTATVACVFGVSKIHSSKKMQVCSCSNRPSSLVILSFRKSCALCIYFLHFTLGYFFSSWCKTGAKKK</sequence>
<dbReference type="AlphaFoldDB" id="K4AN87"/>
<dbReference type="InParanoid" id="K4AN87"/>
<reference evidence="3" key="1">
    <citation type="journal article" date="2012" name="Nat. Biotechnol.">
        <title>Reference genome sequence of the model plant Setaria.</title>
        <authorList>
            <person name="Bennetzen J.L."/>
            <person name="Schmutz J."/>
            <person name="Wang H."/>
            <person name="Percifield R."/>
            <person name="Hawkins J."/>
            <person name="Pontaroli A.C."/>
            <person name="Estep M."/>
            <person name="Feng L."/>
            <person name="Vaughn J.N."/>
            <person name="Grimwood J."/>
            <person name="Jenkins J."/>
            <person name="Barry K."/>
            <person name="Lindquist E."/>
            <person name="Hellsten U."/>
            <person name="Deshpande S."/>
            <person name="Wang X."/>
            <person name="Wu X."/>
            <person name="Mitros T."/>
            <person name="Triplett J."/>
            <person name="Yang X."/>
            <person name="Ye C.Y."/>
            <person name="Mauro-Herrera M."/>
            <person name="Wang L."/>
            <person name="Li P."/>
            <person name="Sharma M."/>
            <person name="Sharma R."/>
            <person name="Ronald P.C."/>
            <person name="Panaud O."/>
            <person name="Kellogg E.A."/>
            <person name="Brutnell T.P."/>
            <person name="Doust A.N."/>
            <person name="Tuskan G.A."/>
            <person name="Rokhsar D."/>
            <person name="Devos K.M."/>
        </authorList>
    </citation>
    <scope>NUCLEOTIDE SEQUENCE [LARGE SCALE GENOMIC DNA]</scope>
    <source>
        <strain evidence="3">cv. Yugu1</strain>
    </source>
</reference>
<dbReference type="EnsemblPlants" id="KQK90868">
    <property type="protein sequence ID" value="KQK90868"/>
    <property type="gene ID" value="SETIT_040384mg"/>
</dbReference>
<dbReference type="EMBL" id="AGNK02005983">
    <property type="status" value="NOT_ANNOTATED_CDS"/>
    <property type="molecule type" value="Genomic_DNA"/>
</dbReference>
<dbReference type="Proteomes" id="UP000004995">
    <property type="component" value="Unassembled WGS sequence"/>
</dbReference>
<evidence type="ECO:0000313" key="3">
    <source>
        <dbReference type="Proteomes" id="UP000004995"/>
    </source>
</evidence>
<feature type="compositionally biased region" description="Basic residues" evidence="1">
    <location>
        <begin position="51"/>
        <end position="66"/>
    </location>
</feature>
<reference evidence="2" key="2">
    <citation type="submission" date="2018-08" db="UniProtKB">
        <authorList>
            <consortium name="EnsemblPlants"/>
        </authorList>
    </citation>
    <scope>IDENTIFICATION</scope>
    <source>
        <strain evidence="2">Yugu1</strain>
    </source>
</reference>
<name>K4AN87_SETIT</name>
<evidence type="ECO:0000313" key="2">
    <source>
        <dbReference type="EnsemblPlants" id="KQK90868"/>
    </source>
</evidence>
<protein>
    <submittedName>
        <fullName evidence="2">Uncharacterized protein</fullName>
    </submittedName>
</protein>
<accession>K4AN87</accession>
<organism evidence="2 3">
    <name type="scientific">Setaria italica</name>
    <name type="common">Foxtail millet</name>
    <name type="synonym">Panicum italicum</name>
    <dbReference type="NCBI Taxonomy" id="4555"/>
    <lineage>
        <taxon>Eukaryota</taxon>
        <taxon>Viridiplantae</taxon>
        <taxon>Streptophyta</taxon>
        <taxon>Embryophyta</taxon>
        <taxon>Tracheophyta</taxon>
        <taxon>Spermatophyta</taxon>
        <taxon>Magnoliopsida</taxon>
        <taxon>Liliopsida</taxon>
        <taxon>Poales</taxon>
        <taxon>Poaceae</taxon>
        <taxon>PACMAD clade</taxon>
        <taxon>Panicoideae</taxon>
        <taxon>Panicodae</taxon>
        <taxon>Paniceae</taxon>
        <taxon>Cenchrinae</taxon>
        <taxon>Setaria</taxon>
    </lineage>
</organism>
<dbReference type="HOGENOM" id="CLU_1463659_0_0_1"/>
<feature type="region of interest" description="Disordered" evidence="1">
    <location>
        <begin position="14"/>
        <end position="82"/>
    </location>
</feature>